<feature type="domain" description="GH16" evidence="11">
    <location>
        <begin position="128"/>
        <end position="508"/>
    </location>
</feature>
<keyword evidence="7" id="KW-0325">Glycoprotein</keyword>
<evidence type="ECO:0000256" key="7">
    <source>
        <dbReference type="ARBA" id="ARBA00023180"/>
    </source>
</evidence>
<evidence type="ECO:0000256" key="4">
    <source>
        <dbReference type="ARBA" id="ARBA00022968"/>
    </source>
</evidence>
<dbReference type="GeneID" id="19320558"/>
<dbReference type="GO" id="GO:0005886">
    <property type="term" value="C:plasma membrane"/>
    <property type="evidence" value="ECO:0007669"/>
    <property type="project" value="TreeGrafter"/>
</dbReference>
<accession>A0A061H1Q3</accession>
<organism evidence="12 13">
    <name type="scientific">Pseudozyma flocculosa PF-1</name>
    <dbReference type="NCBI Taxonomy" id="1277687"/>
    <lineage>
        <taxon>Eukaryota</taxon>
        <taxon>Fungi</taxon>
        <taxon>Dikarya</taxon>
        <taxon>Basidiomycota</taxon>
        <taxon>Ustilaginomycotina</taxon>
        <taxon>Ustilaginomycetes</taxon>
        <taxon>Ustilaginales</taxon>
        <taxon>Ustilaginaceae</taxon>
        <taxon>Pseudozyma</taxon>
    </lineage>
</organism>
<evidence type="ECO:0000256" key="2">
    <source>
        <dbReference type="ARBA" id="ARBA00010962"/>
    </source>
</evidence>
<dbReference type="PANTHER" id="PTHR31361">
    <property type="entry name" value="BETA-GLUCAN SYNTHESIS-ASSOCIATED PROTEIN KRE6-RELATED"/>
    <property type="match status" value="1"/>
</dbReference>
<dbReference type="RefSeq" id="XP_007882214.1">
    <property type="nucleotide sequence ID" value="XM_007884023.1"/>
</dbReference>
<dbReference type="GO" id="GO:0006078">
    <property type="term" value="P:(1-&gt;6)-beta-D-glucan biosynthetic process"/>
    <property type="evidence" value="ECO:0007669"/>
    <property type="project" value="TreeGrafter"/>
</dbReference>
<dbReference type="GO" id="GO:0005789">
    <property type="term" value="C:endoplasmic reticulum membrane"/>
    <property type="evidence" value="ECO:0007669"/>
    <property type="project" value="TreeGrafter"/>
</dbReference>
<dbReference type="GO" id="GO:0031505">
    <property type="term" value="P:fungal-type cell wall organization"/>
    <property type="evidence" value="ECO:0007669"/>
    <property type="project" value="TreeGrafter"/>
</dbReference>
<dbReference type="HOGENOM" id="CLU_010811_3_0_1"/>
<dbReference type="GO" id="GO:0015926">
    <property type="term" value="F:glucosidase activity"/>
    <property type="evidence" value="ECO:0007669"/>
    <property type="project" value="TreeGrafter"/>
</dbReference>
<dbReference type="Proteomes" id="UP000053664">
    <property type="component" value="Unassembled WGS sequence"/>
</dbReference>
<keyword evidence="6 10" id="KW-0472">Membrane</keyword>
<gene>
    <name evidence="12" type="ORF">PFL1_06482</name>
</gene>
<evidence type="ECO:0000256" key="10">
    <source>
        <dbReference type="SAM" id="Phobius"/>
    </source>
</evidence>
<dbReference type="KEGG" id="pfp:PFL1_06482"/>
<evidence type="ECO:0000256" key="9">
    <source>
        <dbReference type="SAM" id="MobiDB-lite"/>
    </source>
</evidence>
<proteinExistence type="inferred from homology"/>
<evidence type="ECO:0000313" key="13">
    <source>
        <dbReference type="Proteomes" id="UP000053664"/>
    </source>
</evidence>
<name>A0A061H1Q3_9BASI</name>
<evidence type="ECO:0000256" key="1">
    <source>
        <dbReference type="ARBA" id="ARBA00004606"/>
    </source>
</evidence>
<dbReference type="InterPro" id="IPR013320">
    <property type="entry name" value="ConA-like_dom_sf"/>
</dbReference>
<feature type="transmembrane region" description="Helical" evidence="10">
    <location>
        <begin position="76"/>
        <end position="100"/>
    </location>
</feature>
<dbReference type="PANTHER" id="PTHR31361:SF15">
    <property type="entry name" value="GH16 DOMAIN-CONTAINING PROTEIN"/>
    <property type="match status" value="1"/>
</dbReference>
<dbReference type="EMBL" id="KE361648">
    <property type="protein sequence ID" value="EPQ26029.1"/>
    <property type="molecule type" value="Genomic_DNA"/>
</dbReference>
<dbReference type="SUPFAM" id="SSF49899">
    <property type="entry name" value="Concanavalin A-like lectins/glucanases"/>
    <property type="match status" value="1"/>
</dbReference>
<sequence>MLDQPREARETVDASQPRSSGKAGSAAADLQSLWGISEHSYLEDWLFETGDDDEDDLDGVTSDAPNRKFSALSRRCIINIGTLVLLTVSLILIFVSYPLAVVRDIGTRSLIGANGTGQIADIPNIMRLIDPKTPIEARTWTKPLADRSSFHLVFSDEFETEGRTFWPGDDPFWEAVDLHYAGTEDYEWYTPEAVNTSRGFLNIALEEHATRGRNFRSGMLQSWNKFCFQGGYIEVSVILPGSRFMSGLWPAIWTMGNLGRPGYLGSTHGMWPYSYSSCDVGILPNQTWLNKTGPPANLERLTKTGVPLSHLDGMRTPACTCPDEDHPGPTIHVGRSAPELDIVEVLSTGGIGTASQSFQLGPFDADYNWTQSAPTTVLHQNSTTFNPWPGGPFQESISGLTPVPNDAFEHDGGRATTFAIDFEPDWLGDGSGHVTWYVDGKPTWTVTGKAIGPRADVEVGQRLIPVEPLALVINLGLSPGWNALEWDKLRFPATLRVDYVRVYQRDGRPDRITCDPPDHPTARYIQDHMDIYTDSDLAVFPRDAHRWPKNRLTHNCSTGQPLTS</sequence>
<feature type="region of interest" description="Disordered" evidence="9">
    <location>
        <begin position="1"/>
        <end position="26"/>
    </location>
</feature>
<keyword evidence="5 10" id="KW-1133">Transmembrane helix</keyword>
<dbReference type="InterPro" id="IPR005629">
    <property type="entry name" value="Skn1/Kre6/Sbg1"/>
</dbReference>
<evidence type="ECO:0000313" key="12">
    <source>
        <dbReference type="EMBL" id="EPQ26029.1"/>
    </source>
</evidence>
<dbReference type="OrthoDB" id="412647at2759"/>
<evidence type="ECO:0000256" key="5">
    <source>
        <dbReference type="ARBA" id="ARBA00022989"/>
    </source>
</evidence>
<evidence type="ECO:0000256" key="8">
    <source>
        <dbReference type="ARBA" id="ARBA00023316"/>
    </source>
</evidence>
<keyword evidence="4" id="KW-0735">Signal-anchor</keyword>
<keyword evidence="8" id="KW-0961">Cell wall biogenesis/degradation</keyword>
<evidence type="ECO:0000256" key="3">
    <source>
        <dbReference type="ARBA" id="ARBA00022692"/>
    </source>
</evidence>
<evidence type="ECO:0000259" key="11">
    <source>
        <dbReference type="PROSITE" id="PS51762"/>
    </source>
</evidence>
<protein>
    <recommendedName>
        <fullName evidence="11">GH16 domain-containing protein</fullName>
    </recommendedName>
</protein>
<dbReference type="Pfam" id="PF03935">
    <property type="entry name" value="SKN1_KRE6_Sbg1"/>
    <property type="match status" value="1"/>
</dbReference>
<dbReference type="AlphaFoldDB" id="A0A061H1Q3"/>
<dbReference type="InterPro" id="IPR000757">
    <property type="entry name" value="Beta-glucanase-like"/>
</dbReference>
<keyword evidence="3 10" id="KW-0812">Transmembrane</keyword>
<feature type="compositionally biased region" description="Basic and acidic residues" evidence="9">
    <location>
        <begin position="1"/>
        <end position="12"/>
    </location>
</feature>
<comment type="subcellular location">
    <subcellularLocation>
        <location evidence="1">Membrane</location>
        <topology evidence="1">Single-pass type II membrane protein</topology>
    </subcellularLocation>
</comment>
<comment type="similarity">
    <text evidence="2">Belongs to the SKN1/KRE6 family.</text>
</comment>
<dbReference type="PROSITE" id="PS51762">
    <property type="entry name" value="GH16_2"/>
    <property type="match status" value="1"/>
</dbReference>
<reference evidence="12 13" key="1">
    <citation type="journal article" date="2013" name="Plant Cell">
        <title>The transition from a phytopathogenic smut ancestor to an anamorphic biocontrol agent deciphered by comparative whole-genome analysis.</title>
        <authorList>
            <person name="Lefebvre F."/>
            <person name="Joly D.L."/>
            <person name="Labbe C."/>
            <person name="Teichmann B."/>
            <person name="Linning R."/>
            <person name="Belzile F."/>
            <person name="Bakkeren G."/>
            <person name="Belanger R.R."/>
        </authorList>
    </citation>
    <scope>NUCLEOTIDE SEQUENCE [LARGE SCALE GENOMIC DNA]</scope>
    <source>
        <strain evidence="12 13">PF-1</strain>
    </source>
</reference>
<dbReference type="FunFam" id="2.60.120.200:FF:000135">
    <property type="entry name" value="Related to KRE6-glucan synthase subunit"/>
    <property type="match status" value="1"/>
</dbReference>
<dbReference type="Gene3D" id="2.60.120.200">
    <property type="match status" value="2"/>
</dbReference>
<evidence type="ECO:0000256" key="6">
    <source>
        <dbReference type="ARBA" id="ARBA00023136"/>
    </source>
</evidence>
<dbReference type="CDD" id="cd02180">
    <property type="entry name" value="GH16_fungal_KRE6_glucanase"/>
    <property type="match status" value="1"/>
</dbReference>
<dbReference type="eggNOG" id="ENOG502QR13">
    <property type="taxonomic scope" value="Eukaryota"/>
</dbReference>